<dbReference type="Proteomes" id="UP000031524">
    <property type="component" value="Chromosome"/>
</dbReference>
<dbReference type="Gene3D" id="3.40.50.2000">
    <property type="entry name" value="Glycogen Phosphorylase B"/>
    <property type="match status" value="1"/>
</dbReference>
<organism evidence="1 2">
    <name type="scientific">Corynebacterium humireducens NBRC 106098 = DSM 45392</name>
    <dbReference type="NCBI Taxonomy" id="1223515"/>
    <lineage>
        <taxon>Bacteria</taxon>
        <taxon>Bacillati</taxon>
        <taxon>Actinomycetota</taxon>
        <taxon>Actinomycetes</taxon>
        <taxon>Mycobacteriales</taxon>
        <taxon>Corynebacteriaceae</taxon>
        <taxon>Corynebacterium</taxon>
    </lineage>
</organism>
<proteinExistence type="predicted"/>
<dbReference type="STRING" id="1223515.B842_10260"/>
<dbReference type="KEGG" id="chm:B842_10260"/>
<reference evidence="1 2" key="1">
    <citation type="submission" date="2013-04" db="EMBL/GenBank/DDBJ databases">
        <title>Complete genome sequence of Corynebacterium humireducens DSM 45392(T), isolated from a wastewater-fed microbial fuel cell.</title>
        <authorList>
            <person name="Ruckert C."/>
            <person name="Albersmeier A."/>
            <person name="Kalinowski J."/>
        </authorList>
    </citation>
    <scope>NUCLEOTIDE SEQUENCE [LARGE SCALE GENOMIC DNA]</scope>
    <source>
        <strain evidence="2">MFC-5</strain>
    </source>
</reference>
<accession>A0A0B5D543</accession>
<dbReference type="EMBL" id="CP005286">
    <property type="protein sequence ID" value="AJE33901.1"/>
    <property type="molecule type" value="Genomic_DNA"/>
</dbReference>
<dbReference type="HOGENOM" id="CLU_067077_0_0_11"/>
<name>A0A0B5D543_9CORY</name>
<sequence>MRPDGGVDTLDVLSIPAGHVYTEAVRPLDVRYRPDPDIDGNWWPHPALDAAWWHTRSDADLPDLVHLHFGFDHLSVADTRALVEVLRDRGVPLVVTVHDLDNPHFVDQSEHHAKLHVLLDAAAARITLTDAAATRLRPGARIIPHPRVVTHPPQATGTGTGIGVFLKSLRANVITDPVFYRILARTVHRATGEPLRVHLHEDSRTAHLTHALSRDQAAGFLDVRSHTPMSDDTLHAAVGRCAVVLLPYLRGTHSGWLEMCRDLGVDVAVPDCGMYVAQADDPRGVEEYITGDPLDAARALIHLHEQGPLPYTGDRDRQLEDIRQAHREVYREVSGR</sequence>
<gene>
    <name evidence="1" type="ORF">B842_10260</name>
</gene>
<evidence type="ECO:0008006" key="3">
    <source>
        <dbReference type="Google" id="ProtNLM"/>
    </source>
</evidence>
<dbReference type="SUPFAM" id="SSF53756">
    <property type="entry name" value="UDP-Glycosyltransferase/glycogen phosphorylase"/>
    <property type="match status" value="1"/>
</dbReference>
<dbReference type="OrthoDB" id="3287135at2"/>
<evidence type="ECO:0000313" key="2">
    <source>
        <dbReference type="Proteomes" id="UP000031524"/>
    </source>
</evidence>
<keyword evidence="2" id="KW-1185">Reference proteome</keyword>
<dbReference type="AlphaFoldDB" id="A0A0B5D543"/>
<protein>
    <recommendedName>
        <fullName evidence="3">Glycosyltransferase subfamily 4-like N-terminal domain-containing protein</fullName>
    </recommendedName>
</protein>
<evidence type="ECO:0000313" key="1">
    <source>
        <dbReference type="EMBL" id="AJE33901.1"/>
    </source>
</evidence>